<evidence type="ECO:0000256" key="1">
    <source>
        <dbReference type="ARBA" id="ARBA00022679"/>
    </source>
</evidence>
<dbReference type="InterPro" id="IPR003836">
    <property type="entry name" value="Glucokinase"/>
</dbReference>
<dbReference type="GO" id="GO:0004340">
    <property type="term" value="F:glucokinase activity"/>
    <property type="evidence" value="ECO:0007669"/>
    <property type="project" value="UniProtKB-EC"/>
</dbReference>
<evidence type="ECO:0000313" key="5">
    <source>
        <dbReference type="EMBL" id="NSL55437.1"/>
    </source>
</evidence>
<gene>
    <name evidence="3" type="primary">glk</name>
    <name evidence="5" type="ORF">HJ583_010415</name>
</gene>
<keyword evidence="6" id="KW-1185">Reference proteome</keyword>
<dbReference type="SUPFAM" id="SSF53067">
    <property type="entry name" value="Actin-like ATPase domain"/>
    <property type="match status" value="1"/>
</dbReference>
<dbReference type="EC" id="2.7.1.2" evidence="3"/>
<evidence type="ECO:0000256" key="2">
    <source>
        <dbReference type="ARBA" id="ARBA00022777"/>
    </source>
</evidence>
<keyword evidence="2 3" id="KW-0418">Kinase</keyword>
<dbReference type="Gene3D" id="3.30.420.40">
    <property type="match status" value="1"/>
</dbReference>
<dbReference type="RefSeq" id="WP_170021840.1">
    <property type="nucleotide sequence ID" value="NZ_JABCSC020000002.1"/>
</dbReference>
<evidence type="ECO:0000256" key="4">
    <source>
        <dbReference type="RuleBase" id="RU004046"/>
    </source>
</evidence>
<dbReference type="Proteomes" id="UP000778523">
    <property type="component" value="Unassembled WGS sequence"/>
</dbReference>
<comment type="subcellular location">
    <subcellularLocation>
        <location evidence="3">Cytoplasm</location>
    </subcellularLocation>
</comment>
<comment type="caution">
    <text evidence="5">The sequence shown here is derived from an EMBL/GenBank/DDBJ whole genome shotgun (WGS) entry which is preliminary data.</text>
</comment>
<dbReference type="InterPro" id="IPR043129">
    <property type="entry name" value="ATPase_NBD"/>
</dbReference>
<reference evidence="5 6" key="1">
    <citation type="submission" date="2020-06" db="EMBL/GenBank/DDBJ databases">
        <title>Draft genome of Uliginosibacterium sp. IMCC34675.</title>
        <authorList>
            <person name="Song J."/>
        </authorList>
    </citation>
    <scope>NUCLEOTIDE SEQUENCE [LARGE SCALE GENOMIC DNA]</scope>
    <source>
        <strain evidence="5 6">IMCC34675</strain>
    </source>
</reference>
<dbReference type="Pfam" id="PF02685">
    <property type="entry name" value="Glucokinase"/>
    <property type="match status" value="1"/>
</dbReference>
<keyword evidence="1 3" id="KW-0808">Transferase</keyword>
<sequence>MFSGHAESHPRLVGDIGGTHARFGLITAPGAAISQIVTLRCAEHAGPLEAIRSYLAAQGGIQPRHAAIGIANPITGDELRLTNNPWQFSIRALREALGLGELVFVNDFTALALSLPHLDAAGLQQIGPGQALRGAAIGVIGPGTGLGVSGLVPVKGQYAPIGGEGGHVSLAPYTDEEFAVTAALLREYGHVSAERVLSGPGLLTLHRALARVRGLAEPQLDGATITRQALDNSDVLCADTLAMFCALLGSTAGNLALTLGAQGGVFIGGGIVPQLGDYFARSAFRARFEAKGRFATYLAAIPTWVITAGNPALTGAAVALQQALNENPPT</sequence>
<proteinExistence type="inferred from homology"/>
<dbReference type="InterPro" id="IPR050201">
    <property type="entry name" value="Bacterial_glucokinase"/>
</dbReference>
<keyword evidence="3" id="KW-0547">Nucleotide-binding</keyword>
<accession>A0ABX2IK91</accession>
<dbReference type="CDD" id="cd24008">
    <property type="entry name" value="ASKHA_NBD_GLK"/>
    <property type="match status" value="1"/>
</dbReference>
<comment type="catalytic activity">
    <reaction evidence="3">
        <text>D-glucose + ATP = D-glucose 6-phosphate + ADP + H(+)</text>
        <dbReference type="Rhea" id="RHEA:17825"/>
        <dbReference type="ChEBI" id="CHEBI:4167"/>
        <dbReference type="ChEBI" id="CHEBI:15378"/>
        <dbReference type="ChEBI" id="CHEBI:30616"/>
        <dbReference type="ChEBI" id="CHEBI:61548"/>
        <dbReference type="ChEBI" id="CHEBI:456216"/>
        <dbReference type="EC" id="2.7.1.2"/>
    </reaction>
</comment>
<keyword evidence="3" id="KW-0324">Glycolysis</keyword>
<name>A0ABX2IK91_9RHOO</name>
<evidence type="ECO:0000256" key="3">
    <source>
        <dbReference type="HAMAP-Rule" id="MF_00524"/>
    </source>
</evidence>
<dbReference type="EMBL" id="JABCSC020000002">
    <property type="protein sequence ID" value="NSL55437.1"/>
    <property type="molecule type" value="Genomic_DNA"/>
</dbReference>
<organism evidence="5 6">
    <name type="scientific">Uliginosibacterium aquaticum</name>
    <dbReference type="NCBI Taxonomy" id="2731212"/>
    <lineage>
        <taxon>Bacteria</taxon>
        <taxon>Pseudomonadati</taxon>
        <taxon>Pseudomonadota</taxon>
        <taxon>Betaproteobacteria</taxon>
        <taxon>Rhodocyclales</taxon>
        <taxon>Zoogloeaceae</taxon>
        <taxon>Uliginosibacterium</taxon>
    </lineage>
</organism>
<dbReference type="PANTHER" id="PTHR47690:SF1">
    <property type="entry name" value="GLUCOKINASE"/>
    <property type="match status" value="1"/>
</dbReference>
<dbReference type="NCBIfam" id="NF001416">
    <property type="entry name" value="PRK00292.1-3"/>
    <property type="match status" value="1"/>
</dbReference>
<feature type="binding site" evidence="3">
    <location>
        <begin position="14"/>
        <end position="19"/>
    </location>
    <ligand>
        <name>ATP</name>
        <dbReference type="ChEBI" id="CHEBI:30616"/>
    </ligand>
</feature>
<keyword evidence="3" id="KW-0963">Cytoplasm</keyword>
<dbReference type="NCBIfam" id="TIGR00749">
    <property type="entry name" value="glk"/>
    <property type="match status" value="1"/>
</dbReference>
<dbReference type="PANTHER" id="PTHR47690">
    <property type="entry name" value="GLUCOKINASE"/>
    <property type="match status" value="1"/>
</dbReference>
<protein>
    <recommendedName>
        <fullName evidence="3">Glucokinase</fullName>
        <ecNumber evidence="3">2.7.1.2</ecNumber>
    </recommendedName>
    <alternativeName>
        <fullName evidence="3">Glucose kinase</fullName>
    </alternativeName>
</protein>
<dbReference type="Gene3D" id="3.40.367.20">
    <property type="match status" value="1"/>
</dbReference>
<comment type="similarity">
    <text evidence="3 4">Belongs to the bacterial glucokinase family.</text>
</comment>
<keyword evidence="3" id="KW-0067">ATP-binding</keyword>
<dbReference type="HAMAP" id="MF_00524">
    <property type="entry name" value="Glucokinase"/>
    <property type="match status" value="1"/>
</dbReference>
<evidence type="ECO:0000313" key="6">
    <source>
        <dbReference type="Proteomes" id="UP000778523"/>
    </source>
</evidence>